<keyword evidence="3" id="KW-1185">Reference proteome</keyword>
<evidence type="ECO:0000256" key="1">
    <source>
        <dbReference type="SAM" id="MobiDB-lite"/>
    </source>
</evidence>
<organism evidence="2 3">
    <name type="scientific">Hanseniaspora guilliermondii</name>
    <dbReference type="NCBI Taxonomy" id="56406"/>
    <lineage>
        <taxon>Eukaryota</taxon>
        <taxon>Fungi</taxon>
        <taxon>Dikarya</taxon>
        <taxon>Ascomycota</taxon>
        <taxon>Saccharomycotina</taxon>
        <taxon>Saccharomycetes</taxon>
        <taxon>Saccharomycodales</taxon>
        <taxon>Saccharomycodaceae</taxon>
        <taxon>Hanseniaspora</taxon>
    </lineage>
</organism>
<protein>
    <submittedName>
        <fullName evidence="2">Uncharacterized protein</fullName>
    </submittedName>
</protein>
<dbReference type="InterPro" id="IPR004354">
    <property type="entry name" value="Meiotic_Rec114"/>
</dbReference>
<dbReference type="AlphaFoldDB" id="A0A1L0FQ86"/>
<dbReference type="GO" id="GO:0007131">
    <property type="term" value="P:reciprocal meiotic recombination"/>
    <property type="evidence" value="ECO:0007669"/>
    <property type="project" value="InterPro"/>
</dbReference>
<dbReference type="Pfam" id="PF03525">
    <property type="entry name" value="Meiotic_rec114"/>
    <property type="match status" value="1"/>
</dbReference>
<dbReference type="Proteomes" id="UP000183365">
    <property type="component" value="Unassembled WGS sequence"/>
</dbReference>
<feature type="region of interest" description="Disordered" evidence="1">
    <location>
        <begin position="521"/>
        <end position="564"/>
    </location>
</feature>
<dbReference type="OrthoDB" id="3973168at2759"/>
<proteinExistence type="predicted"/>
<accession>A0A1L0FQ86</accession>
<reference evidence="3" key="1">
    <citation type="submission" date="2016-11" db="EMBL/GenBank/DDBJ databases">
        <authorList>
            <person name="Guldener U."/>
        </authorList>
    </citation>
    <scope>NUCLEOTIDE SEQUENCE [LARGE SCALE GENOMIC DNA]</scope>
</reference>
<evidence type="ECO:0000313" key="3">
    <source>
        <dbReference type="Proteomes" id="UP000183365"/>
    </source>
</evidence>
<name>A0A1L0FQ86_9ASCO</name>
<sequence>MNNTTVFDINKVSIEVYDAKTKKKEWNHLSNLNPNVDYEIKVVVEKTNLIFQIYNKLNKQDMHLNLKVKCQIHPDTKRPYVSSTTLRMIIKPPIIAFRYNIKDVLNNEIVLKKAQFGIPNNLSFQTMIDTLVEKGVTLKDSKNRDYNHSTLTNANLENNFDKFESQIIESQQQDRTFNISTPIEHAKPMNLSPVKENLSEANEDTIGYGNKQINSYQPFSTMLESNVRNAAKNISIVKPTQNSQRYYNSDPEDVRHYKQSQYNVTDNYNYYDQVNEEPLLPQQSYNSFSKNMNTKDLNYSNQEQSSQRNYREVNMNTYAARNNADSFNAPAFGYTSQHPEPLSRRCSFYEVPLEQVYNTQRRNSILVPILPQNNVSSNNDSKSKVMEKEDIESMMTSVLNNVLPKISDLQKPSTKELPVKRKETSTEFKASEICSTSVLKNVDGLSLEFFSCLDNQTKIGILKNLGFFQALKLISGCDKSTQKLLNGLIEKELNIPIKINNIIKANNSNNVSSQNLMINDQPGLREEDSSSVVKPKRNSKTSKTVLNKKPNNSKKVNKAKATASSPSSVLKTLETWEKIDEETVEGKVVGNRFLRKPRKCRLSNIFEQDDTESNVGSGCNETVVVQRKLSHEGSSVCRKRKSKMLSNMDFNTIKESNELNQRDINLDKTTEVINGNSYMNDIGNSSDIVEDEVFNHHIKYKKNHELLK</sequence>
<evidence type="ECO:0000313" key="2">
    <source>
        <dbReference type="EMBL" id="SGZ41734.1"/>
    </source>
</evidence>
<dbReference type="VEuPathDB" id="FungiDB:HGUI_03935"/>
<gene>
    <name evidence="2" type="ORF">HGUI_03935</name>
</gene>
<dbReference type="EMBL" id="FQNF01000139">
    <property type="protein sequence ID" value="SGZ41734.1"/>
    <property type="molecule type" value="Genomic_DNA"/>
</dbReference>